<evidence type="ECO:0000313" key="3">
    <source>
        <dbReference type="Proteomes" id="UP000800200"/>
    </source>
</evidence>
<sequence>MVDPKTKKTSMTVIENAKVPPPTTGPLETNAEGTRIARVTFSNPYAQTNHTTIVHVRASDREDARIFREEQSITNHILEHIPQNTSTMARPRILLPPDVSVTRTQFPVARHTQAHHLPSLLLIRMILVVFMLSRILSRT</sequence>
<name>A0A6A6DMX5_9PEZI</name>
<reference evidence="2" key="1">
    <citation type="journal article" date="2020" name="Stud. Mycol.">
        <title>101 Dothideomycetes genomes: a test case for predicting lifestyles and emergence of pathogens.</title>
        <authorList>
            <person name="Haridas S."/>
            <person name="Albert R."/>
            <person name="Binder M."/>
            <person name="Bloem J."/>
            <person name="Labutti K."/>
            <person name="Salamov A."/>
            <person name="Andreopoulos B."/>
            <person name="Baker S."/>
            <person name="Barry K."/>
            <person name="Bills G."/>
            <person name="Bluhm B."/>
            <person name="Cannon C."/>
            <person name="Castanera R."/>
            <person name="Culley D."/>
            <person name="Daum C."/>
            <person name="Ezra D."/>
            <person name="Gonzalez J."/>
            <person name="Henrissat B."/>
            <person name="Kuo A."/>
            <person name="Liang C."/>
            <person name="Lipzen A."/>
            <person name="Lutzoni F."/>
            <person name="Magnuson J."/>
            <person name="Mondo S."/>
            <person name="Nolan M."/>
            <person name="Ohm R."/>
            <person name="Pangilinan J."/>
            <person name="Park H.-J."/>
            <person name="Ramirez L."/>
            <person name="Alfaro M."/>
            <person name="Sun H."/>
            <person name="Tritt A."/>
            <person name="Yoshinaga Y."/>
            <person name="Zwiers L.-H."/>
            <person name="Turgeon B."/>
            <person name="Goodwin S."/>
            <person name="Spatafora J."/>
            <person name="Crous P."/>
            <person name="Grigoriev I."/>
        </authorList>
    </citation>
    <scope>NUCLEOTIDE SEQUENCE</scope>
    <source>
        <strain evidence="2">CBS 207.26</strain>
    </source>
</reference>
<keyword evidence="1" id="KW-0812">Transmembrane</keyword>
<dbReference type="AlphaFoldDB" id="A0A6A6DMX5"/>
<keyword evidence="3" id="KW-1185">Reference proteome</keyword>
<keyword evidence="1" id="KW-1133">Transmembrane helix</keyword>
<organism evidence="2 3">
    <name type="scientific">Zopfia rhizophila CBS 207.26</name>
    <dbReference type="NCBI Taxonomy" id="1314779"/>
    <lineage>
        <taxon>Eukaryota</taxon>
        <taxon>Fungi</taxon>
        <taxon>Dikarya</taxon>
        <taxon>Ascomycota</taxon>
        <taxon>Pezizomycotina</taxon>
        <taxon>Dothideomycetes</taxon>
        <taxon>Dothideomycetes incertae sedis</taxon>
        <taxon>Zopfiaceae</taxon>
        <taxon>Zopfia</taxon>
    </lineage>
</organism>
<feature type="transmembrane region" description="Helical" evidence="1">
    <location>
        <begin position="117"/>
        <end position="136"/>
    </location>
</feature>
<evidence type="ECO:0000313" key="2">
    <source>
        <dbReference type="EMBL" id="KAF2178976.1"/>
    </source>
</evidence>
<keyword evidence="1" id="KW-0472">Membrane</keyword>
<accession>A0A6A6DMX5</accession>
<gene>
    <name evidence="2" type="ORF">K469DRAFT_694894</name>
</gene>
<dbReference type="EMBL" id="ML994670">
    <property type="protein sequence ID" value="KAF2178976.1"/>
    <property type="molecule type" value="Genomic_DNA"/>
</dbReference>
<dbReference type="Proteomes" id="UP000800200">
    <property type="component" value="Unassembled WGS sequence"/>
</dbReference>
<proteinExistence type="predicted"/>
<evidence type="ECO:0000256" key="1">
    <source>
        <dbReference type="SAM" id="Phobius"/>
    </source>
</evidence>
<protein>
    <submittedName>
        <fullName evidence="2">Uncharacterized protein</fullName>
    </submittedName>
</protein>